<organism evidence="2 3">
    <name type="scientific">Polaribacter glomeratus</name>
    <dbReference type="NCBI Taxonomy" id="102"/>
    <lineage>
        <taxon>Bacteria</taxon>
        <taxon>Pseudomonadati</taxon>
        <taxon>Bacteroidota</taxon>
        <taxon>Flavobacteriia</taxon>
        <taxon>Flavobacteriales</taxon>
        <taxon>Flavobacteriaceae</taxon>
    </lineage>
</organism>
<dbReference type="Proteomes" id="UP000239068">
    <property type="component" value="Unassembled WGS sequence"/>
</dbReference>
<accession>A0A2S7WWT5</accession>
<keyword evidence="1" id="KW-0732">Signal</keyword>
<proteinExistence type="predicted"/>
<comment type="caution">
    <text evidence="2">The sequence shown here is derived from an EMBL/GenBank/DDBJ whole genome shotgun (WGS) entry which is preliminary data.</text>
</comment>
<name>A0A2S7WWT5_9FLAO</name>
<dbReference type="EMBL" id="MSCM01000001">
    <property type="protein sequence ID" value="PQJ81936.1"/>
    <property type="molecule type" value="Genomic_DNA"/>
</dbReference>
<protein>
    <recommendedName>
        <fullName evidence="4">Secretion system C-terminal sorting domain-containing protein</fullName>
    </recommendedName>
</protein>
<evidence type="ECO:0000313" key="3">
    <source>
        <dbReference type="Proteomes" id="UP000239068"/>
    </source>
</evidence>
<evidence type="ECO:0000256" key="1">
    <source>
        <dbReference type="ARBA" id="ARBA00022729"/>
    </source>
</evidence>
<dbReference type="InterPro" id="IPR026444">
    <property type="entry name" value="Secre_tail"/>
</dbReference>
<reference evidence="2 3" key="1">
    <citation type="submission" date="2016-12" db="EMBL/GenBank/DDBJ databases">
        <title>Trade-off between light-utilization and light-protection in marine flavobacteria.</title>
        <authorList>
            <person name="Kumagai Y."/>
            <person name="Yoshizawa S."/>
            <person name="Kogure K."/>
            <person name="Iwasaki W."/>
        </authorList>
    </citation>
    <scope>NUCLEOTIDE SEQUENCE [LARGE SCALE GENOMIC DNA]</scope>
    <source>
        <strain evidence="2 3">ATCC 43844</strain>
    </source>
</reference>
<dbReference type="AlphaFoldDB" id="A0A2S7WWT5"/>
<keyword evidence="3" id="KW-1185">Reference proteome</keyword>
<evidence type="ECO:0008006" key="4">
    <source>
        <dbReference type="Google" id="ProtNLM"/>
    </source>
</evidence>
<evidence type="ECO:0000313" key="2">
    <source>
        <dbReference type="EMBL" id="PQJ81936.1"/>
    </source>
</evidence>
<gene>
    <name evidence="2" type="ORF">BTO16_04825</name>
</gene>
<sequence>MKSQELHVYNGGSLYISPKSAVYVNNNLIVDAAGDLSISSNATNSGSLLVSGIATGDISYQKYIPDANWHLVSAPVTTQSINAFATNAANAIRLSVSNKYGVSKYNNTKAAGERWEYYTSTAGPLAAADAGNFVTGKGYSNLRSEAGHYIFKGAMASSDVLVDITGQTGHKWSVVGNPYPSFLPLNNGANNTNNILKQNISKLGAEFAALYFWDGTAYLPFNHSADAFSLIPGQAFVVRAVDNSNLNFTFPKNLQTEQVGIKLNLLKTGGTPQIIISLHSDKVTKKTNLKYFSNTTAGLDVGYDAGTYEDATPTLAIDTHLVADSKGINFAVQCLSNDDYETDIVPMSIKASTNKDLTFSAEVINLPDGVKVFLEDKEAQIFTDITTASYKVTTKDALNGIGRFYLHTSKKSVLSAENLGVVTTVNMYKTSNTNLRVSGLQQNGSAVVKMHTILGKEVLSSNFKMQTVNDIALPKNLAAGVYVIQLIANGAIQTKKIIID</sequence>
<dbReference type="NCBIfam" id="TIGR04183">
    <property type="entry name" value="Por_Secre_tail"/>
    <property type="match status" value="1"/>
</dbReference>